<sequence>MRRIDQFVRYTSGYDGLRWRRQWSPEAAMALGWRQAPGRRWAPSAATGSETAAMCSRGGDGIRGWRRALGVAMSSETVDACFDGGDGL</sequence>
<comment type="caution">
    <text evidence="1">The sequence shown here is derived from an EMBL/GenBank/DDBJ whole genome shotgun (WGS) entry which is preliminary data.</text>
</comment>
<dbReference type="Proteomes" id="UP000729402">
    <property type="component" value="Unassembled WGS sequence"/>
</dbReference>
<keyword evidence="2" id="KW-1185">Reference proteome</keyword>
<reference evidence="1" key="2">
    <citation type="submission" date="2021-02" db="EMBL/GenBank/DDBJ databases">
        <authorList>
            <person name="Kimball J.A."/>
            <person name="Haas M.W."/>
            <person name="Macchietto M."/>
            <person name="Kono T."/>
            <person name="Duquette J."/>
            <person name="Shao M."/>
        </authorList>
    </citation>
    <scope>NUCLEOTIDE SEQUENCE</scope>
    <source>
        <tissue evidence="1">Fresh leaf tissue</tissue>
    </source>
</reference>
<reference evidence="1" key="1">
    <citation type="journal article" date="2021" name="bioRxiv">
        <title>Whole Genome Assembly and Annotation of Northern Wild Rice, Zizania palustris L., Supports a Whole Genome Duplication in the Zizania Genus.</title>
        <authorList>
            <person name="Haas M."/>
            <person name="Kono T."/>
            <person name="Macchietto M."/>
            <person name="Millas R."/>
            <person name="McGilp L."/>
            <person name="Shao M."/>
            <person name="Duquette J."/>
            <person name="Hirsch C.N."/>
            <person name="Kimball J."/>
        </authorList>
    </citation>
    <scope>NUCLEOTIDE SEQUENCE</scope>
    <source>
        <tissue evidence="1">Fresh leaf tissue</tissue>
    </source>
</reference>
<evidence type="ECO:0000313" key="1">
    <source>
        <dbReference type="EMBL" id="KAG8069187.1"/>
    </source>
</evidence>
<evidence type="ECO:0000313" key="2">
    <source>
        <dbReference type="Proteomes" id="UP000729402"/>
    </source>
</evidence>
<name>A0A8J5SQI8_ZIZPA</name>
<gene>
    <name evidence="1" type="ORF">GUJ93_ZPchr0005g15127</name>
</gene>
<dbReference type="AlphaFoldDB" id="A0A8J5SQI8"/>
<protein>
    <submittedName>
        <fullName evidence="1">Uncharacterized protein</fullName>
    </submittedName>
</protein>
<organism evidence="1 2">
    <name type="scientific">Zizania palustris</name>
    <name type="common">Northern wild rice</name>
    <dbReference type="NCBI Taxonomy" id="103762"/>
    <lineage>
        <taxon>Eukaryota</taxon>
        <taxon>Viridiplantae</taxon>
        <taxon>Streptophyta</taxon>
        <taxon>Embryophyta</taxon>
        <taxon>Tracheophyta</taxon>
        <taxon>Spermatophyta</taxon>
        <taxon>Magnoliopsida</taxon>
        <taxon>Liliopsida</taxon>
        <taxon>Poales</taxon>
        <taxon>Poaceae</taxon>
        <taxon>BOP clade</taxon>
        <taxon>Oryzoideae</taxon>
        <taxon>Oryzeae</taxon>
        <taxon>Zizaniinae</taxon>
        <taxon>Zizania</taxon>
    </lineage>
</organism>
<accession>A0A8J5SQI8</accession>
<dbReference type="EMBL" id="JAAALK010000284">
    <property type="protein sequence ID" value="KAG8069187.1"/>
    <property type="molecule type" value="Genomic_DNA"/>
</dbReference>
<proteinExistence type="predicted"/>